<reference evidence="2 3" key="1">
    <citation type="submission" date="2018-02" db="EMBL/GenBank/DDBJ databases">
        <title>FDA/CDC Antimicrobial Resistant Isolate Bank Genome Sequencing.</title>
        <authorList>
            <person name="Benahmed F.H."/>
            <person name="Lutgring J.D."/>
            <person name="Yoo B."/>
            <person name="Machado M."/>
            <person name="Brown A."/>
            <person name="McAllister G."/>
            <person name="Perry A."/>
            <person name="Halpin A.L."/>
            <person name="Vavikolanu K."/>
            <person name="Ott S."/>
            <person name="Zhao X."/>
            <person name="Tallon L.J."/>
            <person name="Sadzewicz L."/>
            <person name="Aluvathingal J."/>
            <person name="Nadendla S."/>
            <person name="Voskania-kordi A."/>
            <person name="Simonyan V."/>
            <person name="Patel J."/>
            <person name="Shawar R.M."/>
        </authorList>
    </citation>
    <scope>NUCLEOTIDE SEQUENCE [LARGE SCALE GENOMIC DNA]</scope>
    <source>
        <strain evidence="2 3">AR_0356</strain>
    </source>
</reference>
<keyword evidence="1" id="KW-0472">Membrane</keyword>
<protein>
    <submittedName>
        <fullName evidence="2">Membrane protein</fullName>
    </submittedName>
</protein>
<evidence type="ECO:0000313" key="3">
    <source>
        <dbReference type="Proteomes" id="UP000238390"/>
    </source>
</evidence>
<dbReference type="EMBL" id="CP027169">
    <property type="protein sequence ID" value="AVK06768.1"/>
    <property type="molecule type" value="Genomic_DNA"/>
</dbReference>
<gene>
    <name evidence="2" type="ORF">CSB93_3700</name>
</gene>
<dbReference type="Proteomes" id="UP000238390">
    <property type="component" value="Chromosome"/>
</dbReference>
<proteinExistence type="predicted"/>
<evidence type="ECO:0000313" key="2">
    <source>
        <dbReference type="EMBL" id="AVK06768.1"/>
    </source>
</evidence>
<keyword evidence="1" id="KW-1133">Transmembrane helix</keyword>
<dbReference type="AlphaFoldDB" id="A0A2R3IXX9"/>
<accession>A0A2R3IXX9</accession>
<keyword evidence="3" id="KW-1185">Reference proteome</keyword>
<feature type="transmembrane region" description="Helical" evidence="1">
    <location>
        <begin position="16"/>
        <end position="35"/>
    </location>
</feature>
<organism evidence="2 3">
    <name type="scientific">Pseudomonas paraeruginosa</name>
    <dbReference type="NCBI Taxonomy" id="2994495"/>
    <lineage>
        <taxon>Bacteria</taxon>
        <taxon>Pseudomonadati</taxon>
        <taxon>Pseudomonadota</taxon>
        <taxon>Gammaproteobacteria</taxon>
        <taxon>Pseudomonadales</taxon>
        <taxon>Pseudomonadaceae</taxon>
        <taxon>Pseudomonas</taxon>
    </lineage>
</organism>
<sequence length="40" mass="4529">MVVTKPFWSSWSVPELIFQAFMLAMLGVLLVYLLAQVLAD</sequence>
<evidence type="ECO:0000256" key="1">
    <source>
        <dbReference type="SAM" id="Phobius"/>
    </source>
</evidence>
<name>A0A2R3IXX9_9PSED</name>
<keyword evidence="1" id="KW-0812">Transmembrane</keyword>